<evidence type="ECO:0000259" key="1">
    <source>
        <dbReference type="PROSITE" id="PS50914"/>
    </source>
</evidence>
<organism evidence="2 3">
    <name type="scientific">Rhodoplanes elegans</name>
    <dbReference type="NCBI Taxonomy" id="29408"/>
    <lineage>
        <taxon>Bacteria</taxon>
        <taxon>Pseudomonadati</taxon>
        <taxon>Pseudomonadota</taxon>
        <taxon>Alphaproteobacteria</taxon>
        <taxon>Hyphomicrobiales</taxon>
        <taxon>Nitrobacteraceae</taxon>
        <taxon>Rhodoplanes</taxon>
    </lineage>
</organism>
<name>A0A327KWA7_9BRAD</name>
<feature type="domain" description="BON" evidence="1">
    <location>
        <begin position="3"/>
        <end position="71"/>
    </location>
</feature>
<dbReference type="PANTHER" id="PTHR34606:SF15">
    <property type="entry name" value="BON DOMAIN-CONTAINING PROTEIN"/>
    <property type="match status" value="1"/>
</dbReference>
<keyword evidence="3" id="KW-1185">Reference proteome</keyword>
<dbReference type="OrthoDB" id="870892at2"/>
<dbReference type="Gene3D" id="3.30.1340.30">
    <property type="match status" value="2"/>
</dbReference>
<dbReference type="InterPro" id="IPR051686">
    <property type="entry name" value="Lipoprotein_DolP"/>
</dbReference>
<accession>A0A327KWA7</accession>
<gene>
    <name evidence="2" type="ORF">CH338_00305</name>
</gene>
<dbReference type="PROSITE" id="PS50914">
    <property type="entry name" value="BON"/>
    <property type="match status" value="2"/>
</dbReference>
<dbReference type="Proteomes" id="UP000248863">
    <property type="component" value="Unassembled WGS sequence"/>
</dbReference>
<reference evidence="2 3" key="1">
    <citation type="submission" date="2017-07" db="EMBL/GenBank/DDBJ databases">
        <title>Draft Genome Sequences of Select Purple Nonsulfur Bacteria.</title>
        <authorList>
            <person name="Lasarre B."/>
            <person name="Mckinlay J.B."/>
        </authorList>
    </citation>
    <scope>NUCLEOTIDE SEQUENCE [LARGE SCALE GENOMIC DNA]</scope>
    <source>
        <strain evidence="2 3">DSM 11907</strain>
    </source>
</reference>
<comment type="caution">
    <text evidence="2">The sequence shown here is derived from an EMBL/GenBank/DDBJ whole genome shotgun (WGS) entry which is preliminary data.</text>
</comment>
<protein>
    <recommendedName>
        <fullName evidence="1">BON domain-containing protein</fullName>
    </recommendedName>
</protein>
<dbReference type="RefSeq" id="WP_111355041.1">
    <property type="nucleotide sequence ID" value="NZ_NHSK01000156.1"/>
</dbReference>
<dbReference type="PANTHER" id="PTHR34606">
    <property type="entry name" value="BON DOMAIN-CONTAINING PROTEIN"/>
    <property type="match status" value="1"/>
</dbReference>
<evidence type="ECO:0000313" key="3">
    <source>
        <dbReference type="Proteomes" id="UP000248863"/>
    </source>
</evidence>
<dbReference type="EMBL" id="NPEU01000001">
    <property type="protein sequence ID" value="RAI42376.1"/>
    <property type="molecule type" value="Genomic_DNA"/>
</dbReference>
<dbReference type="InterPro" id="IPR007055">
    <property type="entry name" value="BON_dom"/>
</dbReference>
<feature type="domain" description="BON" evidence="1">
    <location>
        <begin position="78"/>
        <end position="146"/>
    </location>
</feature>
<dbReference type="Pfam" id="PF04972">
    <property type="entry name" value="BON"/>
    <property type="match status" value="2"/>
</dbReference>
<evidence type="ECO:0000313" key="2">
    <source>
        <dbReference type="EMBL" id="RAI42376.1"/>
    </source>
</evidence>
<dbReference type="AlphaFoldDB" id="A0A327KWA7"/>
<sequence length="200" mass="21985">MRSDPDIEQELKRRLESDPDTNGADIAIAVKDGIVTLTGFARSFRQRRKAEQLAKGIAGVIGLANDVQVRLPLVQRRPDPEIARDALESINRRLPYSGDRIRIVVEDGLICLEGQVEWAYQSEAAEELAEAVRGACGVVNKLDVCSYVPSSEIKHKVGQALFDAASFDANSQSSEPDHNEFVLLGAIRSWAERGTSRPSK</sequence>
<proteinExistence type="predicted"/>